<accession>A0ABX8UM63</accession>
<sequence>MKRRTPWFARFSNRLSQVAGRASTFAIAAFLVVVWGVSGPLFHFSDTWQLVINTSTTIVTFLMVFLIQNTQNRDTAAMQIKLDELIRAIDGTHRALLDLEELDEKHLEKFRAEYERLAREARDAASPDFDDVHLPATENEGAH</sequence>
<feature type="region of interest" description="Disordered" evidence="1">
    <location>
        <begin position="121"/>
        <end position="143"/>
    </location>
</feature>
<evidence type="ECO:0000313" key="4">
    <source>
        <dbReference type="Proteomes" id="UP000826462"/>
    </source>
</evidence>
<dbReference type="Proteomes" id="UP000826462">
    <property type="component" value="Chromosome 1"/>
</dbReference>
<gene>
    <name evidence="3" type="ORF">KZJ38_07210</name>
</gene>
<protein>
    <submittedName>
        <fullName evidence="3">Low affinity iron permease family protein</fullName>
    </submittedName>
</protein>
<evidence type="ECO:0000313" key="3">
    <source>
        <dbReference type="EMBL" id="QYD70093.1"/>
    </source>
</evidence>
<dbReference type="RefSeq" id="WP_219799420.1">
    <property type="nucleotide sequence ID" value="NZ_CP080095.1"/>
</dbReference>
<feature type="transmembrane region" description="Helical" evidence="2">
    <location>
        <begin position="21"/>
        <end position="42"/>
    </location>
</feature>
<keyword evidence="2" id="KW-0472">Membrane</keyword>
<feature type="transmembrane region" description="Helical" evidence="2">
    <location>
        <begin position="48"/>
        <end position="67"/>
    </location>
</feature>
<dbReference type="EMBL" id="CP080095">
    <property type="protein sequence ID" value="QYD70093.1"/>
    <property type="molecule type" value="Genomic_DNA"/>
</dbReference>
<organism evidence="3 4">
    <name type="scientific">Paraburkholderia edwinii</name>
    <dbReference type="NCBI Taxonomy" id="2861782"/>
    <lineage>
        <taxon>Bacteria</taxon>
        <taxon>Pseudomonadati</taxon>
        <taxon>Pseudomonadota</taxon>
        <taxon>Betaproteobacteria</taxon>
        <taxon>Burkholderiales</taxon>
        <taxon>Burkholderiaceae</taxon>
        <taxon>Paraburkholderia</taxon>
    </lineage>
</organism>
<dbReference type="InterPro" id="IPR007251">
    <property type="entry name" value="Iron_permease_Fet4"/>
</dbReference>
<feature type="compositionally biased region" description="Basic and acidic residues" evidence="1">
    <location>
        <begin position="121"/>
        <end position="133"/>
    </location>
</feature>
<name>A0ABX8UM63_9BURK</name>
<evidence type="ECO:0000256" key="2">
    <source>
        <dbReference type="SAM" id="Phobius"/>
    </source>
</evidence>
<reference evidence="3 4" key="1">
    <citation type="submission" date="2021-07" db="EMBL/GenBank/DDBJ databases">
        <title>Paraburkholderia edwinii protects Aspergillus sp. from phenazines by acting as a toxin sponge.</title>
        <authorList>
            <person name="Dahlstrom K.M."/>
            <person name="Newman D.K."/>
        </authorList>
    </citation>
    <scope>NUCLEOTIDE SEQUENCE [LARGE SCALE GENOMIC DNA]</scope>
    <source>
        <strain evidence="3 4">Pe01</strain>
    </source>
</reference>
<keyword evidence="2" id="KW-1133">Transmembrane helix</keyword>
<dbReference type="Pfam" id="PF04120">
    <property type="entry name" value="Iron_permease"/>
    <property type="match status" value="1"/>
</dbReference>
<keyword evidence="2" id="KW-0812">Transmembrane</keyword>
<evidence type="ECO:0000256" key="1">
    <source>
        <dbReference type="SAM" id="MobiDB-lite"/>
    </source>
</evidence>
<proteinExistence type="predicted"/>
<keyword evidence="4" id="KW-1185">Reference proteome</keyword>